<evidence type="ECO:0000256" key="3">
    <source>
        <dbReference type="ARBA" id="ARBA00023163"/>
    </source>
</evidence>
<dbReference type="InterPro" id="IPR024738">
    <property type="entry name" value="Hfi1/Tada1"/>
</dbReference>
<keyword evidence="3" id="KW-0804">Transcription</keyword>
<evidence type="ECO:0000256" key="1">
    <source>
        <dbReference type="ARBA" id="ARBA00004123"/>
    </source>
</evidence>
<protein>
    <submittedName>
        <fullName evidence="5">Uncharacterized protein</fullName>
    </submittedName>
</protein>
<dbReference type="PANTHER" id="PTHR21277:SF5">
    <property type="entry name" value="TRANSCRIPTIONAL ADAPTER 1"/>
    <property type="match status" value="1"/>
</dbReference>
<sequence length="268" mass="30285">MDVYSGLNIIVKDPTSMRERVKATLGTENFKVYWKLFDSFMQFKLTKKEFDIEVIALFGDDKVHVHNAFIRGILANAMGGAMGLPADEDEKLKLPDAKRRRKEKPVSQQRVASRLPFESVAPSSVKESTAEDDAYFNEAHQKYEDAKSSFARVAPFDYLYWNVDIPDEKDIRASMVEVARDMAGIGKVSDDAVKRVAEATNEMLRSFLRVVFKQTKSSRLRYTTDEVDPVAPRHLLALLEQDPALLGPLSAEMKEKLLISEALVNHPS</sequence>
<dbReference type="PANTHER" id="PTHR21277">
    <property type="entry name" value="TRANSCRIPTIONAL ADAPTER 1"/>
    <property type="match status" value="1"/>
</dbReference>
<dbReference type="EMBL" id="HBIB01040941">
    <property type="protein sequence ID" value="CAE0264392.1"/>
    <property type="molecule type" value="Transcribed_RNA"/>
</dbReference>
<dbReference type="GO" id="GO:0000124">
    <property type="term" value="C:SAGA complex"/>
    <property type="evidence" value="ECO:0007669"/>
    <property type="project" value="TreeGrafter"/>
</dbReference>
<comment type="subcellular location">
    <subcellularLocation>
        <location evidence="1">Nucleus</location>
    </subcellularLocation>
</comment>
<name>A0A7S3GF51_9EUKA</name>
<evidence type="ECO:0000313" key="5">
    <source>
        <dbReference type="EMBL" id="CAE0264392.1"/>
    </source>
</evidence>
<gene>
    <name evidence="5" type="ORF">PBIL07802_LOCUS26696</name>
</gene>
<accession>A0A7S3GF51</accession>
<dbReference type="AlphaFoldDB" id="A0A7S3GF51"/>
<reference evidence="5" key="1">
    <citation type="submission" date="2021-01" db="EMBL/GenBank/DDBJ databases">
        <authorList>
            <person name="Corre E."/>
            <person name="Pelletier E."/>
            <person name="Niang G."/>
            <person name="Scheremetjew M."/>
            <person name="Finn R."/>
            <person name="Kale V."/>
            <person name="Holt S."/>
            <person name="Cochrane G."/>
            <person name="Meng A."/>
            <person name="Brown T."/>
            <person name="Cohen L."/>
        </authorList>
    </citation>
    <scope>NUCLEOTIDE SEQUENCE</scope>
    <source>
        <strain evidence="5">NIES-2562</strain>
    </source>
</reference>
<evidence type="ECO:0000256" key="2">
    <source>
        <dbReference type="ARBA" id="ARBA00023015"/>
    </source>
</evidence>
<proteinExistence type="predicted"/>
<dbReference type="GO" id="GO:0003713">
    <property type="term" value="F:transcription coactivator activity"/>
    <property type="evidence" value="ECO:0007669"/>
    <property type="project" value="TreeGrafter"/>
</dbReference>
<dbReference type="Pfam" id="PF12767">
    <property type="entry name" value="SAGA-Tad1"/>
    <property type="match status" value="1"/>
</dbReference>
<organism evidence="5">
    <name type="scientific">Palpitomonas bilix</name>
    <dbReference type="NCBI Taxonomy" id="652834"/>
    <lineage>
        <taxon>Eukaryota</taxon>
        <taxon>Eukaryota incertae sedis</taxon>
    </lineage>
</organism>
<dbReference type="GO" id="GO:0005634">
    <property type="term" value="C:nucleus"/>
    <property type="evidence" value="ECO:0007669"/>
    <property type="project" value="UniProtKB-SubCell"/>
</dbReference>
<keyword evidence="2" id="KW-0805">Transcription regulation</keyword>
<evidence type="ECO:0000256" key="4">
    <source>
        <dbReference type="ARBA" id="ARBA00023242"/>
    </source>
</evidence>
<dbReference type="GO" id="GO:0006357">
    <property type="term" value="P:regulation of transcription by RNA polymerase II"/>
    <property type="evidence" value="ECO:0007669"/>
    <property type="project" value="TreeGrafter"/>
</dbReference>
<keyword evidence="4" id="KW-0539">Nucleus</keyword>